<keyword evidence="4" id="KW-1185">Reference proteome</keyword>
<feature type="region of interest" description="Disordered" evidence="1">
    <location>
        <begin position="651"/>
        <end position="705"/>
    </location>
</feature>
<evidence type="ECO:0000259" key="2">
    <source>
        <dbReference type="PROSITE" id="PS51299"/>
    </source>
</evidence>
<feature type="domain" description="HTH APSES-type" evidence="2">
    <location>
        <begin position="313"/>
        <end position="425"/>
    </location>
</feature>
<dbReference type="PROSITE" id="PS51299">
    <property type="entry name" value="HTH_APSES"/>
    <property type="match status" value="1"/>
</dbReference>
<proteinExistence type="predicted"/>
<dbReference type="PANTHER" id="PTHR43828">
    <property type="entry name" value="ASPARAGINASE"/>
    <property type="match status" value="1"/>
</dbReference>
<dbReference type="OrthoDB" id="5562739at2759"/>
<reference evidence="3 4" key="1">
    <citation type="submission" date="2020-06" db="EMBL/GenBank/DDBJ databases">
        <title>The yeast mating-type switching endonuclease HO is a domesticated member of an unorthodox homing genetic element family.</title>
        <authorList>
            <person name="Coughlan A.Y."/>
            <person name="Lombardi L."/>
            <person name="Braun-Galleani S."/>
            <person name="Martos A.R."/>
            <person name="Galeote V."/>
            <person name="Bigey F."/>
            <person name="Dequin S."/>
            <person name="Byrne K.P."/>
            <person name="Wolfe K.H."/>
        </authorList>
    </citation>
    <scope>NUCLEOTIDE SEQUENCE [LARGE SCALE GENOMIC DNA]</scope>
    <source>
        <strain evidence="3 4">CBS2947</strain>
    </source>
</reference>
<dbReference type="EMBL" id="CP059268">
    <property type="protein sequence ID" value="QLQ78983.1"/>
    <property type="molecule type" value="Genomic_DNA"/>
</dbReference>
<name>A0A7H9HNV3_9SACH</name>
<dbReference type="PANTHER" id="PTHR43828:SF5">
    <property type="entry name" value="TRANSCRIPTIONAL REPRESSOR XBP1"/>
    <property type="match status" value="1"/>
</dbReference>
<dbReference type="SUPFAM" id="SSF54616">
    <property type="entry name" value="DNA-binding domain of Mlu1-box binding protein MBP1"/>
    <property type="match status" value="1"/>
</dbReference>
<evidence type="ECO:0000256" key="1">
    <source>
        <dbReference type="SAM" id="MobiDB-lite"/>
    </source>
</evidence>
<organism evidence="3 4">
    <name type="scientific">Torulaspora globosa</name>
    <dbReference type="NCBI Taxonomy" id="48254"/>
    <lineage>
        <taxon>Eukaryota</taxon>
        <taxon>Fungi</taxon>
        <taxon>Dikarya</taxon>
        <taxon>Ascomycota</taxon>
        <taxon>Saccharomycotina</taxon>
        <taxon>Saccharomycetes</taxon>
        <taxon>Saccharomycetales</taxon>
        <taxon>Saccharomycetaceae</taxon>
        <taxon>Torulaspora</taxon>
    </lineage>
</organism>
<dbReference type="Gene3D" id="3.10.260.10">
    <property type="entry name" value="Transcription regulator HTH, APSES-type DNA-binding domain"/>
    <property type="match status" value="1"/>
</dbReference>
<sequence length="705" mass="78945">MEKLGKMTKKTGSDNVPHAVRDERFKYAIHNLDLSRVKLSESPLDDYQRLFFATLLSRPNLDQRRNIDVKRATYKSNIAESFASPSSGVAHDAAATKDRDTVGTSLRSQGKKVLDCFEYQFPDVDTTGSLCRTDLTGLPDAVKENLALKEGRGHLLKGSISTASEESLSNAVALAAQAYAARDNDDRAASANSLTKNQQFKLRKQDHSLQQNSKLINPNNCVLWTHGSGYVFLTGIWRLYQDVMQGLTSIPRLDEENSERLQNICKKELNYMITSAFYESSSSPISLSSSDRRKRRQSADSEKGASLNLHDGSLPSSDSAAAGATSLNPHYTDLHWNSLSRELKQMMCDTYRNHLINERGLNPSEIATIDYTEVVKRIRGGYIKIQGTWLPFETARLLCIRFCYPIRYLLVPIFGPLFPKECEEWYINVQQRLVASTMKKESAISDSHELHSQQRRRKRRKSTKTEVSKPAGTELLNAFQNLLDISRHPVPIESQQIEARSKSLSCAPDYYTPLLPRRVSSETLPPISTVMQFVSPRSSIGEGSENISFSGEPENIHYGAAGQYPPRSAQPQSYANPTVQTLSHLASFYNTHGHRYSYPGNVYMSHQKPVLNRPPAYNSPYSESSEYQAKPAGINPAQNITIRNYEPFQTSNDGETRGWFSDSGKVGSSDGLLSPKTNSPNQKTKRNSLLTAHPDFNSYWSSAAR</sequence>
<feature type="compositionally biased region" description="Basic residues" evidence="1">
    <location>
        <begin position="453"/>
        <end position="462"/>
    </location>
</feature>
<feature type="region of interest" description="Disordered" evidence="1">
    <location>
        <begin position="282"/>
        <end position="320"/>
    </location>
</feature>
<accession>A0A7H9HNV3</accession>
<feature type="region of interest" description="Disordered" evidence="1">
    <location>
        <begin position="551"/>
        <end position="574"/>
    </location>
</feature>
<dbReference type="GO" id="GO:0003677">
    <property type="term" value="F:DNA binding"/>
    <property type="evidence" value="ECO:0007669"/>
    <property type="project" value="InterPro"/>
</dbReference>
<dbReference type="GO" id="GO:0000981">
    <property type="term" value="F:DNA-binding transcription factor activity, RNA polymerase II-specific"/>
    <property type="evidence" value="ECO:0007669"/>
    <property type="project" value="UniProtKB-ARBA"/>
</dbReference>
<protein>
    <recommendedName>
        <fullName evidence="2">HTH APSES-type domain-containing protein</fullName>
    </recommendedName>
</protein>
<dbReference type="GO" id="GO:0030907">
    <property type="term" value="C:MBF transcription complex"/>
    <property type="evidence" value="ECO:0007669"/>
    <property type="project" value="TreeGrafter"/>
</dbReference>
<dbReference type="InterPro" id="IPR003163">
    <property type="entry name" value="Tscrpt_reg_HTH_APSES-type"/>
</dbReference>
<gene>
    <name evidence="3" type="ORF">HG537_0B03300</name>
</gene>
<dbReference type="GO" id="GO:0033309">
    <property type="term" value="C:SBF transcription complex"/>
    <property type="evidence" value="ECO:0007669"/>
    <property type="project" value="TreeGrafter"/>
</dbReference>
<evidence type="ECO:0000313" key="3">
    <source>
        <dbReference type="EMBL" id="QLQ78983.1"/>
    </source>
</evidence>
<dbReference type="Proteomes" id="UP000510647">
    <property type="component" value="Chromosome 2"/>
</dbReference>
<dbReference type="InterPro" id="IPR051642">
    <property type="entry name" value="SWI6-like"/>
</dbReference>
<feature type="compositionally biased region" description="Polar residues" evidence="1">
    <location>
        <begin position="675"/>
        <end position="690"/>
    </location>
</feature>
<dbReference type="AlphaFoldDB" id="A0A7H9HNV3"/>
<evidence type="ECO:0000313" key="4">
    <source>
        <dbReference type="Proteomes" id="UP000510647"/>
    </source>
</evidence>
<feature type="region of interest" description="Disordered" evidence="1">
    <location>
        <begin position="609"/>
        <end position="629"/>
    </location>
</feature>
<dbReference type="InterPro" id="IPR036887">
    <property type="entry name" value="HTH_APSES_sf"/>
</dbReference>
<feature type="region of interest" description="Disordered" evidence="1">
    <location>
        <begin position="444"/>
        <end position="470"/>
    </location>
</feature>